<evidence type="ECO:0000256" key="22">
    <source>
        <dbReference type="ARBA" id="ARBA00069713"/>
    </source>
</evidence>
<comment type="caution">
    <text evidence="28">The sequence shown here is derived from an EMBL/GenBank/DDBJ whole genome shotgun (WGS) entry which is preliminary data.</text>
</comment>
<comment type="catalytic activity">
    <reaction evidence="17">
        <text>N-acetylneuraminate(in) + H(+)(in) = N-acetylneuraminate(out) + H(+)(out)</text>
        <dbReference type="Rhea" id="RHEA:28987"/>
        <dbReference type="ChEBI" id="CHEBI:15378"/>
        <dbReference type="ChEBI" id="CHEBI:35418"/>
    </reaction>
    <physiologicalReaction direction="right-to-left" evidence="17">
        <dbReference type="Rhea" id="RHEA:28989"/>
    </physiologicalReaction>
</comment>
<evidence type="ECO:0000256" key="7">
    <source>
        <dbReference type="ARBA" id="ARBA00022692"/>
    </source>
</evidence>
<comment type="subcellular location">
    <subcellularLocation>
        <location evidence="2">Basolateral cell membrane</location>
        <topology evidence="2">Multi-pass membrane protein</topology>
    </subcellularLocation>
    <subcellularLocation>
        <location evidence="3">Cytoplasmic vesicle</location>
        <location evidence="3">Secretory vesicle membrane</location>
        <topology evidence="3">Multi-pass membrane protein</topology>
    </subcellularLocation>
    <subcellularLocation>
        <location evidence="1">Cytoplasmic vesicle</location>
        <location evidence="1">Secretory vesicle</location>
        <location evidence="1">Synaptic vesicle membrane</location>
    </subcellularLocation>
    <subcellularLocation>
        <location evidence="4">Lysosome membrane</location>
    </subcellularLocation>
</comment>
<keyword evidence="8" id="KW-0769">Symport</keyword>
<dbReference type="GO" id="GO:0006820">
    <property type="term" value="P:monoatomic anion transport"/>
    <property type="evidence" value="ECO:0007669"/>
    <property type="project" value="TreeGrafter"/>
</dbReference>
<feature type="transmembrane region" description="Helical" evidence="26">
    <location>
        <begin position="132"/>
        <end position="154"/>
    </location>
</feature>
<evidence type="ECO:0000256" key="11">
    <source>
        <dbReference type="ARBA" id="ARBA00023136"/>
    </source>
</evidence>
<dbReference type="InterPro" id="IPR050382">
    <property type="entry name" value="MFS_Na/Anion_cotransporter"/>
</dbReference>
<evidence type="ECO:0000256" key="1">
    <source>
        <dbReference type="ARBA" id="ARBA00004432"/>
    </source>
</evidence>
<organism evidence="28 29">
    <name type="scientific">Larinioides sclopetarius</name>
    <dbReference type="NCBI Taxonomy" id="280406"/>
    <lineage>
        <taxon>Eukaryota</taxon>
        <taxon>Metazoa</taxon>
        <taxon>Ecdysozoa</taxon>
        <taxon>Arthropoda</taxon>
        <taxon>Chelicerata</taxon>
        <taxon>Arachnida</taxon>
        <taxon>Araneae</taxon>
        <taxon>Araneomorphae</taxon>
        <taxon>Entelegynae</taxon>
        <taxon>Araneoidea</taxon>
        <taxon>Araneidae</taxon>
        <taxon>Larinioides</taxon>
    </lineage>
</organism>
<evidence type="ECO:0000256" key="21">
    <source>
        <dbReference type="ARBA" id="ARBA00056891"/>
    </source>
</evidence>
<evidence type="ECO:0000256" key="3">
    <source>
        <dbReference type="ARBA" id="ARBA00004638"/>
    </source>
</evidence>
<dbReference type="GO" id="GO:0005765">
    <property type="term" value="C:lysosomal membrane"/>
    <property type="evidence" value="ECO:0007669"/>
    <property type="project" value="UniProtKB-SubCell"/>
</dbReference>
<evidence type="ECO:0000256" key="8">
    <source>
        <dbReference type="ARBA" id="ARBA00022847"/>
    </source>
</evidence>
<feature type="transmembrane region" description="Helical" evidence="26">
    <location>
        <begin position="417"/>
        <end position="443"/>
    </location>
</feature>
<dbReference type="PROSITE" id="PS50850">
    <property type="entry name" value="MFS"/>
    <property type="match status" value="1"/>
</dbReference>
<dbReference type="PANTHER" id="PTHR11662:SF399">
    <property type="entry name" value="FI19708P1-RELATED"/>
    <property type="match status" value="1"/>
</dbReference>
<comment type="catalytic activity">
    <reaction evidence="16">
        <text>L-aspartate(out) = L-aspartate(in)</text>
        <dbReference type="Rhea" id="RHEA:66332"/>
        <dbReference type="ChEBI" id="CHEBI:29991"/>
    </reaction>
    <physiologicalReaction direction="left-to-right" evidence="16">
        <dbReference type="Rhea" id="RHEA:66333"/>
    </physiologicalReaction>
</comment>
<feature type="transmembrane region" description="Helical" evidence="26">
    <location>
        <begin position="105"/>
        <end position="125"/>
    </location>
</feature>
<dbReference type="InterPro" id="IPR020846">
    <property type="entry name" value="MFS_dom"/>
</dbReference>
<dbReference type="Gene3D" id="1.20.1250.20">
    <property type="entry name" value="MFS general substrate transporter like domains"/>
    <property type="match status" value="2"/>
</dbReference>
<evidence type="ECO:0000256" key="26">
    <source>
        <dbReference type="SAM" id="Phobius"/>
    </source>
</evidence>
<proteinExistence type="predicted"/>
<keyword evidence="7 26" id="KW-0812">Transmembrane</keyword>
<evidence type="ECO:0000256" key="24">
    <source>
        <dbReference type="ARBA" id="ARBA00081195"/>
    </source>
</evidence>
<dbReference type="CDD" id="cd17318">
    <property type="entry name" value="MFS_SLC17"/>
    <property type="match status" value="1"/>
</dbReference>
<keyword evidence="11 26" id="KW-0472">Membrane</keyword>
<keyword evidence="10" id="KW-0770">Synapse</keyword>
<evidence type="ECO:0000256" key="2">
    <source>
        <dbReference type="ARBA" id="ARBA00004554"/>
    </source>
</evidence>
<dbReference type="GO" id="GO:0015293">
    <property type="term" value="F:symporter activity"/>
    <property type="evidence" value="ECO:0007669"/>
    <property type="project" value="UniProtKB-KW"/>
</dbReference>
<dbReference type="InterPro" id="IPR011701">
    <property type="entry name" value="MFS"/>
</dbReference>
<keyword evidence="5" id="KW-0813">Transport</keyword>
<keyword evidence="12" id="KW-0325">Glycoprotein</keyword>
<feature type="domain" description="Major facilitator superfamily (MFS) profile" evidence="27">
    <location>
        <begin position="33"/>
        <end position="479"/>
    </location>
</feature>
<name>A0AAV2ABC0_9ARAC</name>
<evidence type="ECO:0000313" key="29">
    <source>
        <dbReference type="Proteomes" id="UP001497382"/>
    </source>
</evidence>
<feature type="transmembrane region" description="Helical" evidence="26">
    <location>
        <begin position="160"/>
        <end position="181"/>
    </location>
</feature>
<dbReference type="PANTHER" id="PTHR11662">
    <property type="entry name" value="SOLUTE CARRIER FAMILY 17"/>
    <property type="match status" value="1"/>
</dbReference>
<comment type="catalytic activity">
    <reaction evidence="20">
        <text>D-glucuronate(out) + H(+)(out) = D-glucuronate(in) + H(+)(in)</text>
        <dbReference type="Rhea" id="RHEA:72591"/>
        <dbReference type="ChEBI" id="CHEBI:15378"/>
        <dbReference type="ChEBI" id="CHEBI:58720"/>
    </reaction>
    <physiologicalReaction direction="left-to-right" evidence="20">
        <dbReference type="Rhea" id="RHEA:72592"/>
    </physiologicalReaction>
</comment>
<comment type="catalytic activity">
    <reaction evidence="18">
        <text>N-acetyl-L-aspartyl-L-glutamate(out) = N-acetyl-L-aspartyl-L-glutamate(in)</text>
        <dbReference type="Rhea" id="RHEA:72599"/>
        <dbReference type="ChEBI" id="CHEBI:76931"/>
    </reaction>
    <physiologicalReaction direction="left-to-right" evidence="18">
        <dbReference type="Rhea" id="RHEA:72600"/>
    </physiologicalReaction>
</comment>
<evidence type="ECO:0000256" key="25">
    <source>
        <dbReference type="ARBA" id="ARBA00081925"/>
    </source>
</evidence>
<feature type="transmembrane region" description="Helical" evidence="26">
    <location>
        <begin position="286"/>
        <end position="304"/>
    </location>
</feature>
<dbReference type="InterPro" id="IPR036259">
    <property type="entry name" value="MFS_trans_sf"/>
</dbReference>
<evidence type="ECO:0000256" key="12">
    <source>
        <dbReference type="ARBA" id="ARBA00023180"/>
    </source>
</evidence>
<evidence type="ECO:0000256" key="9">
    <source>
        <dbReference type="ARBA" id="ARBA00022989"/>
    </source>
</evidence>
<evidence type="ECO:0000256" key="16">
    <source>
        <dbReference type="ARBA" id="ARBA00050554"/>
    </source>
</evidence>
<evidence type="ECO:0000256" key="18">
    <source>
        <dbReference type="ARBA" id="ARBA00051403"/>
    </source>
</evidence>
<keyword evidence="29" id="KW-1185">Reference proteome</keyword>
<keyword evidence="6" id="KW-1003">Cell membrane</keyword>
<evidence type="ECO:0000256" key="19">
    <source>
        <dbReference type="ARBA" id="ARBA00051447"/>
    </source>
</evidence>
<dbReference type="FunFam" id="1.20.1250.20:FF:000067">
    <property type="entry name" value="sialin isoform X2"/>
    <property type="match status" value="1"/>
</dbReference>
<evidence type="ECO:0000256" key="4">
    <source>
        <dbReference type="ARBA" id="ARBA00004656"/>
    </source>
</evidence>
<dbReference type="SUPFAM" id="SSF103473">
    <property type="entry name" value="MFS general substrate transporter"/>
    <property type="match status" value="1"/>
</dbReference>
<dbReference type="EMBL" id="CAXIEN010000141">
    <property type="protein sequence ID" value="CAL1281275.1"/>
    <property type="molecule type" value="Genomic_DNA"/>
</dbReference>
<sequence length="509" mass="56653">MVTYKMRWRKYKSYLLLTRRSVSSLKTCPKRWLLVLLGFLGFVNVYAMRVNLSVAMVAMVRKQDRTDDTHAGIACYELLKPQDNSSSSFSSLDGDFDWDASTQSLILGSFFYGYVITQIPGGVFAEKYGAKWLYGIGVFITSVFTLLTPYAAVLGVWPLVIVRAIEGLGEGVTFPAMNALIGRWAPKNERSRMSAIIYTGCTVGNVMSFALSGIISDTLGWPFVFYIFGILGIIWTFFWLFLVSETPELHPCITIEEIDHIRRGQESSGVWKTPDVPWKAILSSRYVWALVITSFGQGWGYYTLLTELPTYLAQILHFDIKKNGVLSAFPYLMQACLAISSSFIADNLRTSGRFRINTIRKLFNSIGFFSPALCIVLVAFVGCHPTVIIVILAVSAGLNGFHNSGYSVTHVDMSPEFAGTLMGITNCIGNLSGFLAPAYVGFITQSGQTLNNWKIVFLTTSAVYVLTGLVYNFFCTAELQPWGTARSTGMRSIEEQDDNIRTVIINKPR</sequence>
<dbReference type="Proteomes" id="UP001497382">
    <property type="component" value="Unassembled WGS sequence"/>
</dbReference>
<reference evidence="28 29" key="1">
    <citation type="submission" date="2024-04" db="EMBL/GenBank/DDBJ databases">
        <authorList>
            <person name="Rising A."/>
            <person name="Reimegard J."/>
            <person name="Sonavane S."/>
            <person name="Akerstrom W."/>
            <person name="Nylinder S."/>
            <person name="Hedman E."/>
            <person name="Kallberg Y."/>
        </authorList>
    </citation>
    <scope>NUCLEOTIDE SEQUENCE [LARGE SCALE GENOMIC DNA]</scope>
</reference>
<evidence type="ECO:0000256" key="5">
    <source>
        <dbReference type="ARBA" id="ARBA00022448"/>
    </source>
</evidence>
<evidence type="ECO:0000256" key="17">
    <source>
        <dbReference type="ARBA" id="ARBA00050625"/>
    </source>
</evidence>
<evidence type="ECO:0000256" key="20">
    <source>
        <dbReference type="ARBA" id="ARBA00051612"/>
    </source>
</evidence>
<evidence type="ECO:0000259" key="27">
    <source>
        <dbReference type="PROSITE" id="PS50850"/>
    </source>
</evidence>
<feature type="transmembrane region" description="Helical" evidence="26">
    <location>
        <begin position="324"/>
        <end position="345"/>
    </location>
</feature>
<evidence type="ECO:0000256" key="15">
    <source>
        <dbReference type="ARBA" id="ARBA00050101"/>
    </source>
</evidence>
<evidence type="ECO:0000256" key="6">
    <source>
        <dbReference type="ARBA" id="ARBA00022475"/>
    </source>
</evidence>
<feature type="transmembrane region" description="Helical" evidence="26">
    <location>
        <begin position="366"/>
        <end position="397"/>
    </location>
</feature>
<keyword evidence="9 26" id="KW-1133">Transmembrane helix</keyword>
<protein>
    <recommendedName>
        <fullName evidence="22">Sialin</fullName>
    </recommendedName>
    <alternativeName>
        <fullName evidence="25">H(+)/nitrate cotransporter</fullName>
    </alternativeName>
    <alternativeName>
        <fullName evidence="23">H(+)/sialic acid cotransporter</fullName>
    </alternativeName>
    <alternativeName>
        <fullName evidence="24">Vesicular excitatory amino acid transporter</fullName>
    </alternativeName>
</protein>
<dbReference type="FunFam" id="1.20.1250.20:FF:000003">
    <property type="entry name" value="Solute carrier family 17 member 3"/>
    <property type="match status" value="1"/>
</dbReference>
<dbReference type="GO" id="GO:0030672">
    <property type="term" value="C:synaptic vesicle membrane"/>
    <property type="evidence" value="ECO:0007669"/>
    <property type="project" value="UniProtKB-SubCell"/>
</dbReference>
<evidence type="ECO:0000313" key="28">
    <source>
        <dbReference type="EMBL" id="CAL1281275.1"/>
    </source>
</evidence>
<dbReference type="Pfam" id="PF07690">
    <property type="entry name" value="MFS_1"/>
    <property type="match status" value="1"/>
</dbReference>
<comment type="catalytic activity">
    <reaction evidence="19">
        <text>L-glutamate(out) = L-glutamate(in)</text>
        <dbReference type="Rhea" id="RHEA:66336"/>
        <dbReference type="ChEBI" id="CHEBI:29985"/>
    </reaction>
    <physiologicalReaction direction="left-to-right" evidence="19">
        <dbReference type="Rhea" id="RHEA:66337"/>
    </physiologicalReaction>
</comment>
<feature type="transmembrane region" description="Helical" evidence="26">
    <location>
        <begin position="455"/>
        <end position="474"/>
    </location>
</feature>
<accession>A0AAV2ABC0</accession>
<comment type="function">
    <text evidence="21">Receptor for CM101, a polysaccharide produced by group B Streptococcus with antipathoangiogenic properties.</text>
</comment>
<evidence type="ECO:0000256" key="23">
    <source>
        <dbReference type="ARBA" id="ARBA00080244"/>
    </source>
</evidence>
<feature type="transmembrane region" description="Helical" evidence="26">
    <location>
        <begin position="221"/>
        <end position="242"/>
    </location>
</feature>
<feature type="transmembrane region" description="Helical" evidence="26">
    <location>
        <begin position="193"/>
        <end position="215"/>
    </location>
</feature>
<evidence type="ECO:0000256" key="13">
    <source>
        <dbReference type="ARBA" id="ARBA00023228"/>
    </source>
</evidence>
<evidence type="ECO:0000256" key="10">
    <source>
        <dbReference type="ARBA" id="ARBA00023018"/>
    </source>
</evidence>
<keyword evidence="13" id="KW-0458">Lysosome</keyword>
<evidence type="ECO:0000256" key="14">
    <source>
        <dbReference type="ARBA" id="ARBA00023329"/>
    </source>
</evidence>
<dbReference type="GO" id="GO:0046942">
    <property type="term" value="P:carboxylic acid transport"/>
    <property type="evidence" value="ECO:0007669"/>
    <property type="project" value="UniProtKB-ARBA"/>
</dbReference>
<dbReference type="AlphaFoldDB" id="A0AAV2ABC0"/>
<keyword evidence="14" id="KW-0968">Cytoplasmic vesicle</keyword>
<gene>
    <name evidence="28" type="ORF">LARSCL_LOCUS11482</name>
</gene>
<comment type="catalytic activity">
    <reaction evidence="15">
        <text>2 nitrate(out) + H(+)(out) = 2 nitrate(in) + H(+)(in)</text>
        <dbReference type="Rhea" id="RHEA:71539"/>
        <dbReference type="ChEBI" id="CHEBI:15378"/>
        <dbReference type="ChEBI" id="CHEBI:17632"/>
    </reaction>
    <physiologicalReaction direction="left-to-right" evidence="15">
        <dbReference type="Rhea" id="RHEA:71540"/>
    </physiologicalReaction>
</comment>
<dbReference type="GO" id="GO:0016323">
    <property type="term" value="C:basolateral plasma membrane"/>
    <property type="evidence" value="ECO:0007669"/>
    <property type="project" value="UniProtKB-SubCell"/>
</dbReference>